<reference evidence="4" key="1">
    <citation type="submission" date="2020-06" db="EMBL/GenBank/DDBJ databases">
        <authorList>
            <person name="Li T."/>
            <person name="Hu X."/>
            <person name="Zhang T."/>
            <person name="Song X."/>
            <person name="Zhang H."/>
            <person name="Dai N."/>
            <person name="Sheng W."/>
            <person name="Hou X."/>
            <person name="Wei L."/>
        </authorList>
    </citation>
    <scope>NUCLEOTIDE SEQUENCE</scope>
    <source>
        <strain evidence="4">3651</strain>
        <tissue evidence="4">Leaf</tissue>
    </source>
</reference>
<feature type="compositionally biased region" description="Basic and acidic residues" evidence="2">
    <location>
        <begin position="15"/>
        <end position="28"/>
    </location>
</feature>
<feature type="region of interest" description="Disordered" evidence="2">
    <location>
        <begin position="1"/>
        <end position="28"/>
    </location>
</feature>
<dbReference type="InterPro" id="IPR051026">
    <property type="entry name" value="PI/PC_transfer"/>
</dbReference>
<accession>A0AAE2CCP8</accession>
<evidence type="ECO:0000259" key="3">
    <source>
        <dbReference type="SMART" id="SM01100"/>
    </source>
</evidence>
<evidence type="ECO:0000313" key="5">
    <source>
        <dbReference type="Proteomes" id="UP001293254"/>
    </source>
</evidence>
<comment type="subcellular location">
    <subcellularLocation>
        <location evidence="1">Endomembrane system</location>
        <topology evidence="1">Peripheral membrane protein</topology>
    </subcellularLocation>
</comment>
<dbReference type="GO" id="GO:0012505">
    <property type="term" value="C:endomembrane system"/>
    <property type="evidence" value="ECO:0007669"/>
    <property type="project" value="UniProtKB-SubCell"/>
</dbReference>
<dbReference type="Gene3D" id="1.10.8.20">
    <property type="entry name" value="N-terminal domain of phosphatidylinositol transfer protein sec14p"/>
    <property type="match status" value="1"/>
</dbReference>
<dbReference type="AlphaFoldDB" id="A0AAE2CCP8"/>
<organism evidence="4 5">
    <name type="scientific">Sesamum alatum</name>
    <dbReference type="NCBI Taxonomy" id="300844"/>
    <lineage>
        <taxon>Eukaryota</taxon>
        <taxon>Viridiplantae</taxon>
        <taxon>Streptophyta</taxon>
        <taxon>Embryophyta</taxon>
        <taxon>Tracheophyta</taxon>
        <taxon>Spermatophyta</taxon>
        <taxon>Magnoliopsida</taxon>
        <taxon>eudicotyledons</taxon>
        <taxon>Gunneridae</taxon>
        <taxon>Pentapetalae</taxon>
        <taxon>asterids</taxon>
        <taxon>lamiids</taxon>
        <taxon>Lamiales</taxon>
        <taxon>Pedaliaceae</taxon>
        <taxon>Sesamum</taxon>
    </lineage>
</organism>
<dbReference type="SUPFAM" id="SSF46938">
    <property type="entry name" value="CRAL/TRIO N-terminal domain"/>
    <property type="match status" value="1"/>
</dbReference>
<dbReference type="InterPro" id="IPR011074">
    <property type="entry name" value="CRAL/TRIO_N_dom"/>
</dbReference>
<evidence type="ECO:0000256" key="2">
    <source>
        <dbReference type="SAM" id="MobiDB-lite"/>
    </source>
</evidence>
<keyword evidence="5" id="KW-1185">Reference proteome</keyword>
<dbReference type="Pfam" id="PF03765">
    <property type="entry name" value="CRAL_TRIO_N"/>
    <property type="match status" value="1"/>
</dbReference>
<sequence length="215" mass="24913">MSKNLDRISSPCCGHDQKQKQKSDCENSEDRMNVGFLRKAKNVSSKVRSSLRNKIRRKKDVGVCEIEDIREIEEQKIVDAFGHVLIADNLLPEGFDDYHVMLRFLKARKFRVEEAKIMWANMLQWRKDFGVDIIMEDLDFKELNEITTSDRFVKYQVQEFEKTLAISHPHTATASSSSHHRCLLVAIVTHATTICLIKNLGLDEMPDPGLHHYRN</sequence>
<evidence type="ECO:0000313" key="4">
    <source>
        <dbReference type="EMBL" id="KAK4417319.1"/>
    </source>
</evidence>
<dbReference type="Proteomes" id="UP001293254">
    <property type="component" value="Unassembled WGS sequence"/>
</dbReference>
<dbReference type="InterPro" id="IPR036273">
    <property type="entry name" value="CRAL/TRIO_N_dom_sf"/>
</dbReference>
<comment type="caution">
    <text evidence="4">The sequence shown here is derived from an EMBL/GenBank/DDBJ whole genome shotgun (WGS) entry which is preliminary data.</text>
</comment>
<proteinExistence type="predicted"/>
<dbReference type="SMART" id="SM01100">
    <property type="entry name" value="CRAL_TRIO_N"/>
    <property type="match status" value="1"/>
</dbReference>
<gene>
    <name evidence="4" type="ORF">Salat_2557500</name>
</gene>
<evidence type="ECO:0000256" key="1">
    <source>
        <dbReference type="ARBA" id="ARBA00004184"/>
    </source>
</evidence>
<dbReference type="PANTHER" id="PTHR45657:SF5">
    <property type="entry name" value="PHOSPHATIDYLINOSITOL_PHOSPHATIDYLCHOLINE TRANSFER PROTEIN SFH6"/>
    <property type="match status" value="1"/>
</dbReference>
<name>A0AAE2CCP8_9LAMI</name>
<feature type="domain" description="CRAL/TRIO N-terminal" evidence="3">
    <location>
        <begin position="97"/>
        <end position="122"/>
    </location>
</feature>
<reference evidence="4" key="2">
    <citation type="journal article" date="2024" name="Plant">
        <title>Genomic evolution and insights into agronomic trait innovations of Sesamum species.</title>
        <authorList>
            <person name="Miao H."/>
            <person name="Wang L."/>
            <person name="Qu L."/>
            <person name="Liu H."/>
            <person name="Sun Y."/>
            <person name="Le M."/>
            <person name="Wang Q."/>
            <person name="Wei S."/>
            <person name="Zheng Y."/>
            <person name="Lin W."/>
            <person name="Duan Y."/>
            <person name="Cao H."/>
            <person name="Xiong S."/>
            <person name="Wang X."/>
            <person name="Wei L."/>
            <person name="Li C."/>
            <person name="Ma Q."/>
            <person name="Ju M."/>
            <person name="Zhao R."/>
            <person name="Li G."/>
            <person name="Mu C."/>
            <person name="Tian Q."/>
            <person name="Mei H."/>
            <person name="Zhang T."/>
            <person name="Gao T."/>
            <person name="Zhang H."/>
        </authorList>
    </citation>
    <scope>NUCLEOTIDE SEQUENCE</scope>
    <source>
        <strain evidence="4">3651</strain>
    </source>
</reference>
<dbReference type="PANTHER" id="PTHR45657">
    <property type="entry name" value="CRAL-TRIO DOMAIN-CONTAINING PROTEIN YKL091C-RELATED"/>
    <property type="match status" value="1"/>
</dbReference>
<dbReference type="EMBL" id="JACGWO010000010">
    <property type="protein sequence ID" value="KAK4417319.1"/>
    <property type="molecule type" value="Genomic_DNA"/>
</dbReference>
<protein>
    <submittedName>
        <fullName evidence="4">Phosphatidylinositol/phosphatidylcholine transfer protein SFH8</fullName>
    </submittedName>
</protein>